<dbReference type="Proteomes" id="UP001470230">
    <property type="component" value="Unassembled WGS sequence"/>
</dbReference>
<sequence length="128" mass="15155">MGRKKTCSKLRQIVIHVDGVFELINLDQNEDFTLPKEVLKQRIKKIGEKIQMKLNPNEIKQTSSKIEEDVNENPKLKEENNIIENKNNNNFENFEKDEFSSTSVFSSDNYDDESYFDFDTDEFNFFND</sequence>
<accession>A0ABR2L3W3</accession>
<gene>
    <name evidence="1" type="ORF">M9Y10_000310</name>
</gene>
<reference evidence="1 2" key="1">
    <citation type="submission" date="2024-04" db="EMBL/GenBank/DDBJ databases">
        <title>Tritrichomonas musculus Genome.</title>
        <authorList>
            <person name="Alves-Ferreira E."/>
            <person name="Grigg M."/>
            <person name="Lorenzi H."/>
            <person name="Galac M."/>
        </authorList>
    </citation>
    <scope>NUCLEOTIDE SEQUENCE [LARGE SCALE GENOMIC DNA]</scope>
    <source>
        <strain evidence="1 2">EAF2021</strain>
    </source>
</reference>
<dbReference type="EMBL" id="JAPFFF010000001">
    <property type="protein sequence ID" value="KAK8898050.1"/>
    <property type="molecule type" value="Genomic_DNA"/>
</dbReference>
<name>A0ABR2L3W3_9EUKA</name>
<evidence type="ECO:0000313" key="1">
    <source>
        <dbReference type="EMBL" id="KAK8898050.1"/>
    </source>
</evidence>
<comment type="caution">
    <text evidence="1">The sequence shown here is derived from an EMBL/GenBank/DDBJ whole genome shotgun (WGS) entry which is preliminary data.</text>
</comment>
<protein>
    <submittedName>
        <fullName evidence="1">Uncharacterized protein</fullName>
    </submittedName>
</protein>
<proteinExistence type="predicted"/>
<evidence type="ECO:0000313" key="2">
    <source>
        <dbReference type="Proteomes" id="UP001470230"/>
    </source>
</evidence>
<organism evidence="1 2">
    <name type="scientific">Tritrichomonas musculus</name>
    <dbReference type="NCBI Taxonomy" id="1915356"/>
    <lineage>
        <taxon>Eukaryota</taxon>
        <taxon>Metamonada</taxon>
        <taxon>Parabasalia</taxon>
        <taxon>Tritrichomonadida</taxon>
        <taxon>Tritrichomonadidae</taxon>
        <taxon>Tritrichomonas</taxon>
    </lineage>
</organism>
<keyword evidence="2" id="KW-1185">Reference proteome</keyword>